<feature type="region of interest" description="Disordered" evidence="1">
    <location>
        <begin position="345"/>
        <end position="365"/>
    </location>
</feature>
<dbReference type="PANTHER" id="PTHR42051">
    <property type="entry name" value="MEIOTICALLY UP-REGULATED PROTEIN PB1A10.08"/>
    <property type="match status" value="1"/>
</dbReference>
<gene>
    <name evidence="2" type="ORF">F9C07_2285308</name>
</gene>
<dbReference type="InterPro" id="IPR034443">
    <property type="entry name" value="PB1A10.08"/>
</dbReference>
<sequence>MYLAQKLDQSASSGLGRLANQLYFGYKLAFLFSSVPPLHHGKKSQLSKSEIDFIAVQDVPGLELHDKESPHTSPVIIPPKRGPRVTPVQRDSVRKGPKTPRCAKTVHRTSSAASGDRPIPSSIASILEATAIPVPRRKRNAREPRRIPQVNHVQDFSKLLLEGVKSRDDSLTEGTGNTMLDILLSPPEDNDRFASGSNCDSDSEAPSLSAHSLSIESVPSLDAEFESPFGSPIPSTPSSQRSPCERRYLRLSQYESCASDHPLLEEDELSDTEWEPVQQPAFLDSTPTKSSPSRSFPRLGSTFKSNLTASLRAIKSAAQTVSTFATPSVQPDDFLTRSLLTITPKMTDDRRPPPMNEPPSPALRRYFNPVTVSPAEIYAYQDHPHENLDTNNCPVSVQMQTYHRSGKRGSRKSRFHLSGSKGRGRYSPFDPEVPPMSRQREPRENSDFLRMVVMEMNMRRSGKLRDDIPTRARVWLPPRKGNQDRNSPYDYYEDEAEHAIPSRWVGISADSM</sequence>
<dbReference type="AlphaFoldDB" id="A0A7U2MJA4"/>
<keyword evidence="3" id="KW-1185">Reference proteome</keyword>
<organism evidence="2 3">
    <name type="scientific">Aspergillus flavus (strain ATCC 200026 / FGSC A1120 / IAM 13836 / NRRL 3357 / JCM 12722 / SRRC 167)</name>
    <dbReference type="NCBI Taxonomy" id="332952"/>
    <lineage>
        <taxon>Eukaryota</taxon>
        <taxon>Fungi</taxon>
        <taxon>Dikarya</taxon>
        <taxon>Ascomycota</taxon>
        <taxon>Pezizomycotina</taxon>
        <taxon>Eurotiomycetes</taxon>
        <taxon>Eurotiomycetidae</taxon>
        <taxon>Eurotiales</taxon>
        <taxon>Aspergillaceae</taxon>
        <taxon>Aspergillus</taxon>
        <taxon>Aspergillus subgen. Circumdati</taxon>
    </lineage>
</organism>
<feature type="compositionally biased region" description="Polar residues" evidence="1">
    <location>
        <begin position="195"/>
        <end position="217"/>
    </location>
</feature>
<evidence type="ECO:0000256" key="1">
    <source>
        <dbReference type="SAM" id="MobiDB-lite"/>
    </source>
</evidence>
<reference evidence="3" key="1">
    <citation type="journal article" date="2021" name="G3 (Bethesda)">
        <title>Chromosome assembled and annotated genome sequence of Aspergillus flavus NRRL 3357.</title>
        <authorList>
            <person name="Skerker J.M."/>
            <person name="Pianalto K.M."/>
            <person name="Mondo S.J."/>
            <person name="Yang K."/>
            <person name="Arkin A.P."/>
            <person name="Keller N.P."/>
            <person name="Grigoriev I.V."/>
            <person name="Louise Glass N.L."/>
        </authorList>
    </citation>
    <scope>NUCLEOTIDE SEQUENCE [LARGE SCALE GENOMIC DNA]</scope>
    <source>
        <strain evidence="3">ATCC 200026 / FGSC A1120 / IAM 13836 / NRRL 3357 / JCM 12722 / SRRC 167</strain>
    </source>
</reference>
<accession>A0A7U2MJA4</accession>
<dbReference type="PANTHER" id="PTHR42051:SF1">
    <property type="entry name" value="MEIOTICALLY UP-REGULATED PROTEIN PB1A10.08"/>
    <property type="match status" value="1"/>
</dbReference>
<dbReference type="Proteomes" id="UP000596276">
    <property type="component" value="Chromosome 5"/>
</dbReference>
<feature type="compositionally biased region" description="Basic residues" evidence="1">
    <location>
        <begin position="404"/>
        <end position="415"/>
    </location>
</feature>
<feature type="region of interest" description="Disordered" evidence="1">
    <location>
        <begin position="402"/>
        <end position="444"/>
    </location>
</feature>
<feature type="region of interest" description="Disordered" evidence="1">
    <location>
        <begin position="64"/>
        <end position="119"/>
    </location>
</feature>
<dbReference type="EMBL" id="CP044621">
    <property type="protein sequence ID" value="QRD84736.1"/>
    <property type="molecule type" value="Genomic_DNA"/>
</dbReference>
<name>A0A7U2MJA4_ASPFN</name>
<feature type="region of interest" description="Disordered" evidence="1">
    <location>
        <begin position="279"/>
        <end position="299"/>
    </location>
</feature>
<dbReference type="VEuPathDB" id="FungiDB:AFLA_009542"/>
<dbReference type="OMA" id="IQMQTYR"/>
<evidence type="ECO:0000313" key="2">
    <source>
        <dbReference type="EMBL" id="QRD84736.1"/>
    </source>
</evidence>
<feature type="region of interest" description="Disordered" evidence="1">
    <location>
        <begin position="168"/>
        <end position="244"/>
    </location>
</feature>
<proteinExistence type="predicted"/>
<feature type="compositionally biased region" description="Polar residues" evidence="1">
    <location>
        <begin position="285"/>
        <end position="294"/>
    </location>
</feature>
<evidence type="ECO:0000313" key="3">
    <source>
        <dbReference type="Proteomes" id="UP000596276"/>
    </source>
</evidence>
<protein>
    <submittedName>
        <fullName evidence="2">Uncharacterized protein</fullName>
    </submittedName>
</protein>
<dbReference type="VEuPathDB" id="FungiDB:F9C07_2285308"/>